<reference evidence="2 3" key="1">
    <citation type="submission" date="2024-02" db="EMBL/GenBank/DDBJ databases">
        <title>Chromosome-scale genome assembly of the rough periwinkle Littorina saxatilis.</title>
        <authorList>
            <person name="De Jode A."/>
            <person name="Faria R."/>
            <person name="Formenti G."/>
            <person name="Sims Y."/>
            <person name="Smith T.P."/>
            <person name="Tracey A."/>
            <person name="Wood J.M.D."/>
            <person name="Zagrodzka Z.B."/>
            <person name="Johannesson K."/>
            <person name="Butlin R.K."/>
            <person name="Leder E.H."/>
        </authorList>
    </citation>
    <scope>NUCLEOTIDE SEQUENCE [LARGE SCALE GENOMIC DNA]</scope>
    <source>
        <strain evidence="2">Snail1</strain>
        <tissue evidence="2">Muscle</tissue>
    </source>
</reference>
<dbReference type="PANTHER" id="PTHR23279">
    <property type="entry name" value="DEFECTIVE PROBOSCIS EXTENSION RESPONSE DPR -RELATED"/>
    <property type="match status" value="1"/>
</dbReference>
<organism evidence="2 3">
    <name type="scientific">Littorina saxatilis</name>
    <dbReference type="NCBI Taxonomy" id="31220"/>
    <lineage>
        <taxon>Eukaryota</taxon>
        <taxon>Metazoa</taxon>
        <taxon>Spiralia</taxon>
        <taxon>Lophotrochozoa</taxon>
        <taxon>Mollusca</taxon>
        <taxon>Gastropoda</taxon>
        <taxon>Caenogastropoda</taxon>
        <taxon>Littorinimorpha</taxon>
        <taxon>Littorinoidea</taxon>
        <taxon>Littorinidae</taxon>
        <taxon>Littorina</taxon>
    </lineage>
</organism>
<gene>
    <name evidence="2" type="ORF">V1264_001409</name>
</gene>
<dbReference type="Proteomes" id="UP001374579">
    <property type="component" value="Unassembled WGS sequence"/>
</dbReference>
<dbReference type="PANTHER" id="PTHR23279:SF36">
    <property type="entry name" value="DEFECTIVE PROBOSCIS EXTENSION RESPONSE 9, ISOFORM A"/>
    <property type="match status" value="1"/>
</dbReference>
<proteinExistence type="predicted"/>
<evidence type="ECO:0008006" key="4">
    <source>
        <dbReference type="Google" id="ProtNLM"/>
    </source>
</evidence>
<feature type="region of interest" description="Disordered" evidence="1">
    <location>
        <begin position="93"/>
        <end position="115"/>
    </location>
</feature>
<dbReference type="AlphaFoldDB" id="A0AAN9C2L2"/>
<dbReference type="EMBL" id="JBAMIC010000001">
    <property type="protein sequence ID" value="KAK7115569.1"/>
    <property type="molecule type" value="Genomic_DNA"/>
</dbReference>
<dbReference type="InterPro" id="IPR036179">
    <property type="entry name" value="Ig-like_dom_sf"/>
</dbReference>
<evidence type="ECO:0000313" key="3">
    <source>
        <dbReference type="Proteomes" id="UP001374579"/>
    </source>
</evidence>
<name>A0AAN9C2L2_9CAEN</name>
<dbReference type="SUPFAM" id="SSF48726">
    <property type="entry name" value="Immunoglobulin"/>
    <property type="match status" value="1"/>
</dbReference>
<protein>
    <recommendedName>
        <fullName evidence="4">Ig-like domain-containing protein</fullName>
    </recommendedName>
</protein>
<dbReference type="GO" id="GO:0032589">
    <property type="term" value="C:neuron projection membrane"/>
    <property type="evidence" value="ECO:0007669"/>
    <property type="project" value="TreeGrafter"/>
</dbReference>
<comment type="caution">
    <text evidence="2">The sequence shown here is derived from an EMBL/GenBank/DDBJ whole genome shotgun (WGS) entry which is preliminary data.</text>
</comment>
<keyword evidence="3" id="KW-1185">Reference proteome</keyword>
<feature type="compositionally biased region" description="Basic and acidic residues" evidence="1">
    <location>
        <begin position="93"/>
        <end position="104"/>
    </location>
</feature>
<dbReference type="InterPro" id="IPR013783">
    <property type="entry name" value="Ig-like_fold"/>
</dbReference>
<dbReference type="GO" id="GO:0050808">
    <property type="term" value="P:synapse organization"/>
    <property type="evidence" value="ECO:0007669"/>
    <property type="project" value="TreeGrafter"/>
</dbReference>
<accession>A0AAN9C2L2</accession>
<dbReference type="Gene3D" id="2.60.40.10">
    <property type="entry name" value="Immunoglobulins"/>
    <property type="match status" value="1"/>
</dbReference>
<evidence type="ECO:0000256" key="1">
    <source>
        <dbReference type="SAM" id="MobiDB-lite"/>
    </source>
</evidence>
<dbReference type="InterPro" id="IPR037448">
    <property type="entry name" value="Zig-8"/>
</dbReference>
<evidence type="ECO:0000313" key="2">
    <source>
        <dbReference type="EMBL" id="KAK7115569.1"/>
    </source>
</evidence>
<sequence length="115" mass="13544">MNNQSTNLPTNQPFMLQIIWRRASEPSPLTIGDLVYVPDDRYMLQSVPLRQEWNLMIKDVQPRDTGVYECQISSRLKLIHHILLRVNMTERPQRERYDNFKKAEPPSTVHTNPGQ</sequence>